<dbReference type="NCBIfam" id="TIGR03696">
    <property type="entry name" value="Rhs_assc_core"/>
    <property type="match status" value="1"/>
</dbReference>
<evidence type="ECO:0000256" key="4">
    <source>
        <dbReference type="SAM" id="MobiDB-lite"/>
    </source>
</evidence>
<comment type="caution">
    <text evidence="7">The sequence shown here is derived from an EMBL/GenBank/DDBJ whole genome shotgun (WGS) entry which is preliminary data.</text>
</comment>
<dbReference type="GO" id="GO:0005576">
    <property type="term" value="C:extracellular region"/>
    <property type="evidence" value="ECO:0007669"/>
    <property type="project" value="UniProtKB-SubCell"/>
</dbReference>
<feature type="domain" description="Insecticide toxin TcdB middle/N-terminal" evidence="6">
    <location>
        <begin position="693"/>
        <end position="838"/>
    </location>
</feature>
<dbReference type="Pfam" id="PF12255">
    <property type="entry name" value="TcdB_toxin_midC"/>
    <property type="match status" value="1"/>
</dbReference>
<dbReference type="SUPFAM" id="SSF69318">
    <property type="entry name" value="Integrin alpha N-terminal domain"/>
    <property type="match status" value="1"/>
</dbReference>
<dbReference type="GO" id="GO:0005737">
    <property type="term" value="C:cytoplasm"/>
    <property type="evidence" value="ECO:0007669"/>
    <property type="project" value="InterPro"/>
</dbReference>
<dbReference type="Pfam" id="PF12256">
    <property type="entry name" value="TcdB_toxin_midN"/>
    <property type="match status" value="1"/>
</dbReference>
<sequence length="2452" mass="272579">MDRIQPQAPGISQEGVASQEAPHSSDSGPGRLLAEGSAQTPATERFGVDAASGSIGLSIPIPTTQGRSGFGPNLSLVYGSGPSVNGAFGLGWHLGGLPSISRRTSRGIPLFNDDLDVFVSTEVGDLVPVLEADNNTMKECQSGDYHIRFYRPCVDQERTRLEFWKNGKNPKDCFWKIHSGDNITTLLGKGTQAQICELVDDGEQPNRTYSWLATEIFDGNGNNMTFQYKSEDTRGISNVYGNHGMRTTTGQLAMRYLKSVRYGNWMPNRDLQTWEVAEKRSSENDNDNSWMFELVLDYGEHGSIAPTTRADREWPARIDPCSTNSCGLEMAMFRLCRRFLMFHHFPNQLSRQDCLVKSLTLRYETDPRSKTSFLTSYQVGGHSPKGQHELNSIWLPAGTFEYTKTTNVGQLDIEELDLPLSGIASSDAHKWLDMDGTGLPGVLTQVPGSGCYFHSGEELASSFGDTTSLLPTMPSFAGHGAHEQWEDLEGDCLLSLIVRSQDQTVRGYFERSENGSWLGFVPFEMESHAASSPWTRSLDLNGDGRADLLHLDPRDGPELDWYPSLGKKGSGPLRRTQGAPLLTNERQESVFVCDMVGDGLSDLVLVKNGLIRYWPNKGHGKFGSPVTMDSAPFEVDFVPERVRFANVSGVGGADVIYFRPGGGAALYYNQSAIRWSEHHVIPNVPALGRNSWVDIVDIKGRGTPSLCWITDEPGCPKGSKLHFVDLTGRSRPGLLNRFFNGLGMQTEVYYRSSTLYRLDDELRGYRWTTKMPFPIQCVERTVTTDLVTKTSFTSEFTYYNGYYDPILREFRGFQMVEKSDREDIDDICTPPVITRTWFYVGRESVDADAELHKASRLSSRLNSSLNSPAIPEALSSKSLHEAYSSLAGKMRRLEILSLDGSPKQHLPYRVDQWTHGIILKQAESGHISPHAVFQINDRESLSSLCERTDGSNARVRHIVILETDAFGNSLQEVVVNYVTPSDGSSITSVKPEELMMIHTESAYTNSVNVPQGIRPPLIAEQRQFRVVLGDESETPVGDRYDWESLSKILSSAPAVTSPSGSPPGNNCRILLSKTRSLYTKDDLSGPLPLGNIGLFSQSHRAYKLAFTDALLGDCLPYLDNKGSRRDMLVQGGYFEFDSSPGEWWTPSPLLLYGPQANNDQLRFARSHFYIPVGTLDAFGNYHSSLLDELCLFPIRFEDAIGNTKTVSYEYTHMNTTLDVDINGNHTEFRFDSLGRCIAAAVRGKPSDETGDTVSSFDGIADDHSVDEFLQDPSESLAAKLLGSATKRILYEAGHRAESPFSQPSADGEEADFLPLCQVELTRTEHVGSSLQSKIAIRVDYLDGSGSTIQSFTLIQRSDKGNTWQRSELALNSQSGNPVKTFEPCVTTSHAFQSPREHAGATFVLNFYDALSRKVCIINPDHSWAKVRYEPWKITNYDAGDLVSVADPALDEDIGGFIRDIPRVCYLPTWFQRAISLQDTTERSAAESSLGYSDMPETLFVDAAGRQRASEKMVDRRGHQVRRSEKVYDLAGNLAQEADSRDRIVSSARYDFLGRLLCQQSMDSGQSMTLPDCLGQPFAIWNASHLCMRFSYDCLRRLISIKHIKPQSPQASEVLVLKNMYGEDKTNDDAQNNLRGMLYQCYDQSGLLTNHKFDIMGNCTVSTTQPAAEYKEKLDWAAEPPPSLEAAVHRTEASFNAMGLNRLVSGHGGHVVARTYDMAGRIKTIKSYTTGGDSRPTASISDIRYERDGQVSLITYGNGSRTTFEYGELNRRLIQTRSVRSKDGAVLQDISTWYDCLGRVVRRESHDQDILFSSNSKISPTETFSYDGIGQLLEYKGREHIHASTEAAERIHVRDGKTRQPESAPGDARKLAEFTERYTYDIAGNILKMAHAPLGSSGAAGWTRSYEYAEPSLIDPNVCSNRLTSTSIRNSTTTYGYEGASGKEGCMTAMSGYSVLQWNDDRRLQAFSSQKVADGDTPELTWYIYDASGQRTRKVTERASKGGSDTSNVKLKETFYLPLADVSITYGGKGEVKHTIVTYKVDEPTVPSSPTILIEKDSRKSASLTRYRLGDRLEVSDEAEVVSYEEYTPYGVTTYHGQMKGASPRRYRFASYERDVESGLYLCGERYYACWLGRWTSPDPLGTQDGLNAYCYVGNEPVGNIDPTGTMAKASTSGAGSPQSKNSGDHTYDKGWEKVVVKEASKKEDAHKGEKLITLYRGGDLTRASEYVNSGTDLDRAGQSIITWDPVNKRYRAGDFNSAEVMATYWTSEWERAEEHASTHGANGAIIEIKIPRTWVEHDQRSSDGKILVVDFGRLSKFQKQGLIHETILFYRRGDNDDVMEGLLGSVGSKGVDHLFKVGHAEVYIGLEAQIPTEDISIGGFARQNHEVPNRWPMDPGNANRNLVENVDGIITTIKGRMNEHVQYCFKGLEMVRSIAARNAHATIWRHPPVKTK</sequence>
<keyword evidence="3" id="KW-0843">Virulence</keyword>
<dbReference type="InterPro" id="IPR022044">
    <property type="entry name" value="TcdB_toxin_mid/C"/>
</dbReference>
<proteinExistence type="predicted"/>
<dbReference type="InterPro" id="IPR022385">
    <property type="entry name" value="Rhs_assc_core"/>
</dbReference>
<evidence type="ECO:0000256" key="3">
    <source>
        <dbReference type="ARBA" id="ARBA00023026"/>
    </source>
</evidence>
<evidence type="ECO:0000259" key="6">
    <source>
        <dbReference type="Pfam" id="PF12256"/>
    </source>
</evidence>
<dbReference type="EMBL" id="CABFOC020000043">
    <property type="protein sequence ID" value="CAH0052212.1"/>
    <property type="molecule type" value="Genomic_DNA"/>
</dbReference>
<name>A0A9N9ZAW6_9HYPO</name>
<evidence type="ECO:0000313" key="7">
    <source>
        <dbReference type="EMBL" id="CAH0052212.1"/>
    </source>
</evidence>
<dbReference type="InterPro" id="IPR003284">
    <property type="entry name" value="Sal_SpvB"/>
</dbReference>
<keyword evidence="8" id="KW-1185">Reference proteome</keyword>
<dbReference type="OrthoDB" id="5426877at2759"/>
<reference evidence="7" key="1">
    <citation type="submission" date="2021-10" db="EMBL/GenBank/DDBJ databases">
        <authorList>
            <person name="Piombo E."/>
        </authorList>
    </citation>
    <scope>NUCLEOTIDE SEQUENCE</scope>
</reference>
<gene>
    <name evidence="7" type="ORF">CSOL1703_00015088</name>
</gene>
<comment type="subcellular location">
    <subcellularLocation>
        <location evidence="1">Secreted</location>
    </subcellularLocation>
</comment>
<dbReference type="Pfam" id="PF03534">
    <property type="entry name" value="SpvB"/>
    <property type="match status" value="1"/>
</dbReference>
<protein>
    <recommendedName>
        <fullName evidence="9">SpvB-domain-containing protein</fullName>
    </recommendedName>
</protein>
<evidence type="ECO:0000256" key="2">
    <source>
        <dbReference type="ARBA" id="ARBA00022525"/>
    </source>
</evidence>
<evidence type="ECO:0000313" key="8">
    <source>
        <dbReference type="Proteomes" id="UP000775872"/>
    </source>
</evidence>
<feature type="region of interest" description="Disordered" evidence="4">
    <location>
        <begin position="1"/>
        <end position="39"/>
    </location>
</feature>
<dbReference type="InterPro" id="IPR050708">
    <property type="entry name" value="T6SS_VgrG/RHS"/>
</dbReference>
<evidence type="ECO:0000256" key="1">
    <source>
        <dbReference type="ARBA" id="ARBA00004613"/>
    </source>
</evidence>
<feature type="region of interest" description="Disordered" evidence="4">
    <location>
        <begin position="2166"/>
        <end position="2187"/>
    </location>
</feature>
<dbReference type="Proteomes" id="UP000775872">
    <property type="component" value="Unassembled WGS sequence"/>
</dbReference>
<accession>A0A9N9ZAW6</accession>
<dbReference type="Gene3D" id="2.180.10.10">
    <property type="entry name" value="RHS repeat-associated core"/>
    <property type="match status" value="1"/>
</dbReference>
<evidence type="ECO:0000259" key="5">
    <source>
        <dbReference type="Pfam" id="PF12255"/>
    </source>
</evidence>
<dbReference type="InterPro" id="IPR028994">
    <property type="entry name" value="Integrin_alpha_N"/>
</dbReference>
<dbReference type="InterPro" id="IPR022045">
    <property type="entry name" value="TcdB_toxin_mid/N"/>
</dbReference>
<evidence type="ECO:0008006" key="9">
    <source>
        <dbReference type="Google" id="ProtNLM"/>
    </source>
</evidence>
<dbReference type="PANTHER" id="PTHR32305">
    <property type="match status" value="1"/>
</dbReference>
<organism evidence="7 8">
    <name type="scientific">Clonostachys solani</name>
    <dbReference type="NCBI Taxonomy" id="160281"/>
    <lineage>
        <taxon>Eukaryota</taxon>
        <taxon>Fungi</taxon>
        <taxon>Dikarya</taxon>
        <taxon>Ascomycota</taxon>
        <taxon>Pezizomycotina</taxon>
        <taxon>Sordariomycetes</taxon>
        <taxon>Hypocreomycetidae</taxon>
        <taxon>Hypocreales</taxon>
        <taxon>Bionectriaceae</taxon>
        <taxon>Clonostachys</taxon>
    </lineage>
</organism>
<dbReference type="PANTHER" id="PTHR32305:SF15">
    <property type="entry name" value="PROTEIN RHSA-RELATED"/>
    <property type="match status" value="1"/>
</dbReference>
<keyword evidence="2" id="KW-0964">Secreted</keyword>
<feature type="compositionally biased region" description="Polar residues" evidence="4">
    <location>
        <begin position="2168"/>
        <end position="2181"/>
    </location>
</feature>
<feature type="domain" description="Insecticide toxin TcdB middle/C-terminal" evidence="5">
    <location>
        <begin position="883"/>
        <end position="981"/>
    </location>
</feature>